<name>A0A2P2P168_RHIMU</name>
<sequence length="25" mass="3105">MLYYLEFTVSFFFFLYTIGIEAYIL</sequence>
<keyword evidence="1" id="KW-1133">Transmembrane helix</keyword>
<protein>
    <submittedName>
        <fullName evidence="2">Uncharacterized protein</fullName>
    </submittedName>
</protein>
<proteinExistence type="predicted"/>
<evidence type="ECO:0000256" key="1">
    <source>
        <dbReference type="SAM" id="Phobius"/>
    </source>
</evidence>
<dbReference type="AlphaFoldDB" id="A0A2P2P168"/>
<accession>A0A2P2P168</accession>
<keyword evidence="1" id="KW-0472">Membrane</keyword>
<evidence type="ECO:0000313" key="2">
    <source>
        <dbReference type="EMBL" id="MBX48341.1"/>
    </source>
</evidence>
<keyword evidence="1" id="KW-0812">Transmembrane</keyword>
<feature type="transmembrane region" description="Helical" evidence="1">
    <location>
        <begin position="6"/>
        <end position="24"/>
    </location>
</feature>
<reference evidence="2" key="1">
    <citation type="submission" date="2018-02" db="EMBL/GenBank/DDBJ databases">
        <title>Rhizophora mucronata_Transcriptome.</title>
        <authorList>
            <person name="Meera S.P."/>
            <person name="Sreeshan A."/>
            <person name="Augustine A."/>
        </authorList>
    </citation>
    <scope>NUCLEOTIDE SEQUENCE</scope>
    <source>
        <tissue evidence="2">Leaf</tissue>
    </source>
</reference>
<organism evidence="2">
    <name type="scientific">Rhizophora mucronata</name>
    <name type="common">Asiatic mangrove</name>
    <dbReference type="NCBI Taxonomy" id="61149"/>
    <lineage>
        <taxon>Eukaryota</taxon>
        <taxon>Viridiplantae</taxon>
        <taxon>Streptophyta</taxon>
        <taxon>Embryophyta</taxon>
        <taxon>Tracheophyta</taxon>
        <taxon>Spermatophyta</taxon>
        <taxon>Magnoliopsida</taxon>
        <taxon>eudicotyledons</taxon>
        <taxon>Gunneridae</taxon>
        <taxon>Pentapetalae</taxon>
        <taxon>rosids</taxon>
        <taxon>fabids</taxon>
        <taxon>Malpighiales</taxon>
        <taxon>Rhizophoraceae</taxon>
        <taxon>Rhizophora</taxon>
    </lineage>
</organism>
<dbReference type="EMBL" id="GGEC01067857">
    <property type="protein sequence ID" value="MBX48341.1"/>
    <property type="molecule type" value="Transcribed_RNA"/>
</dbReference>